<dbReference type="Pfam" id="PF13238">
    <property type="entry name" value="AAA_18"/>
    <property type="match status" value="1"/>
</dbReference>
<accession>A0A8J5KIR5</accession>
<proteinExistence type="predicted"/>
<dbReference type="Proteomes" id="UP000747542">
    <property type="component" value="Unassembled WGS sequence"/>
</dbReference>
<reference evidence="1" key="1">
    <citation type="journal article" date="2021" name="Sci. Adv.">
        <title>The American lobster genome reveals insights on longevity, neural, and immune adaptations.</title>
        <authorList>
            <person name="Polinski J.M."/>
            <person name="Zimin A.V."/>
            <person name="Clark K.F."/>
            <person name="Kohn A.B."/>
            <person name="Sadowski N."/>
            <person name="Timp W."/>
            <person name="Ptitsyn A."/>
            <person name="Khanna P."/>
            <person name="Romanova D.Y."/>
            <person name="Williams P."/>
            <person name="Greenwood S.J."/>
            <person name="Moroz L.L."/>
            <person name="Walt D.R."/>
            <person name="Bodnar A.G."/>
        </authorList>
    </citation>
    <scope>NUCLEOTIDE SEQUENCE</scope>
    <source>
        <strain evidence="1">GMGI-L3</strain>
    </source>
</reference>
<comment type="caution">
    <text evidence="1">The sequence shown here is derived from an EMBL/GenBank/DDBJ whole genome shotgun (WGS) entry which is preliminary data.</text>
</comment>
<keyword evidence="1" id="KW-0418">Kinase</keyword>
<dbReference type="InterPro" id="IPR027417">
    <property type="entry name" value="P-loop_NTPase"/>
</dbReference>
<dbReference type="AlphaFoldDB" id="A0A8J5KIR5"/>
<dbReference type="EMBL" id="JAHLQT010012844">
    <property type="protein sequence ID" value="KAG7171163.1"/>
    <property type="molecule type" value="Genomic_DNA"/>
</dbReference>
<dbReference type="Gene3D" id="3.40.50.300">
    <property type="entry name" value="P-loop containing nucleotide triphosphate hydrolases"/>
    <property type="match status" value="1"/>
</dbReference>
<dbReference type="PANTHER" id="PTHR10285">
    <property type="entry name" value="URIDINE KINASE"/>
    <property type="match status" value="1"/>
</dbReference>
<keyword evidence="1" id="KW-0808">Transferase</keyword>
<organism evidence="1 2">
    <name type="scientific">Homarus americanus</name>
    <name type="common">American lobster</name>
    <dbReference type="NCBI Taxonomy" id="6706"/>
    <lineage>
        <taxon>Eukaryota</taxon>
        <taxon>Metazoa</taxon>
        <taxon>Ecdysozoa</taxon>
        <taxon>Arthropoda</taxon>
        <taxon>Crustacea</taxon>
        <taxon>Multicrustacea</taxon>
        <taxon>Malacostraca</taxon>
        <taxon>Eumalacostraca</taxon>
        <taxon>Eucarida</taxon>
        <taxon>Decapoda</taxon>
        <taxon>Pleocyemata</taxon>
        <taxon>Astacidea</taxon>
        <taxon>Nephropoidea</taxon>
        <taxon>Nephropidae</taxon>
        <taxon>Homarus</taxon>
    </lineage>
</organism>
<name>A0A8J5KIR5_HOMAM</name>
<keyword evidence="2" id="KW-1185">Reference proteome</keyword>
<gene>
    <name evidence="1" type="primary">NMRK2-L</name>
    <name evidence="1" type="ORF">Hamer_G025453</name>
</gene>
<dbReference type="SUPFAM" id="SSF52540">
    <property type="entry name" value="P-loop containing nucleoside triphosphate hydrolases"/>
    <property type="match status" value="1"/>
</dbReference>
<evidence type="ECO:0000313" key="1">
    <source>
        <dbReference type="EMBL" id="KAG7171163.1"/>
    </source>
</evidence>
<protein>
    <submittedName>
        <fullName evidence="1">Nicotinamide riboside kinase 2-like</fullName>
    </submittedName>
</protein>
<evidence type="ECO:0000313" key="2">
    <source>
        <dbReference type="Proteomes" id="UP000747542"/>
    </source>
</evidence>
<dbReference type="GO" id="GO:0016301">
    <property type="term" value="F:kinase activity"/>
    <property type="evidence" value="ECO:0007669"/>
    <property type="project" value="UniProtKB-KW"/>
</dbReference>
<sequence length="244" mass="28104">MEFAPGANASQPRVERRYGVVYITKTRRVGPVTVSELKQHEEALRQMARWLVVGISGVTGGGKSSLANRLHRNIPSHHITQDNYFYPRDSSHHIPAPGCTNYHNWDVITCIDMERMMKDIKTVIGSSPLQYMNSPPPPLDINKPLSSTAVLIVDGFLLFTHKELWELCDLRYFLTLPKEVCWERRQCRQYDPPDPAGYFDLCVWPEYERHLDCVQKLDGITFLEGVKSLDHSYKLIYDEIILTI</sequence>